<dbReference type="InterPro" id="IPR000182">
    <property type="entry name" value="GNAT_dom"/>
</dbReference>
<accession>A0ABS1MC46</accession>
<dbReference type="SUPFAM" id="SSF55729">
    <property type="entry name" value="Acyl-CoA N-acyltransferases (Nat)"/>
    <property type="match status" value="1"/>
</dbReference>
<gene>
    <name evidence="2" type="ORF">JK358_27765</name>
</gene>
<evidence type="ECO:0000313" key="2">
    <source>
        <dbReference type="EMBL" id="MBL1078211.1"/>
    </source>
</evidence>
<feature type="domain" description="N-acetyltransferase" evidence="1">
    <location>
        <begin position="17"/>
        <end position="183"/>
    </location>
</feature>
<sequence length="213" mass="23582">MAVELEYLWCEGNFAGAAVSELREFRARVAWANGERPDFRLPDGSFDDADPHDLTAHHLILRRPDGEIIGCCRYAPLEALPCSRIRELDPALAVRLQGELGCADSELLEGGRLLVAPEWRRHGLASDLLLAGTALARVLRRRAIWGTAGVRQGQEHIFLRLGYRCADAPLIPAPHYADDLRVIVCEPDEVPAGTEPRIAEFTTRLSVLLADSR</sequence>
<dbReference type="InterPro" id="IPR016181">
    <property type="entry name" value="Acyl_CoA_acyltransferase"/>
</dbReference>
<evidence type="ECO:0000313" key="3">
    <source>
        <dbReference type="Proteomes" id="UP000602198"/>
    </source>
</evidence>
<dbReference type="RefSeq" id="WP_201953115.1">
    <property type="nucleotide sequence ID" value="NZ_JAERRJ010000011.1"/>
</dbReference>
<organism evidence="2 3">
    <name type="scientific">Nocardia acididurans</name>
    <dbReference type="NCBI Taxonomy" id="2802282"/>
    <lineage>
        <taxon>Bacteria</taxon>
        <taxon>Bacillati</taxon>
        <taxon>Actinomycetota</taxon>
        <taxon>Actinomycetes</taxon>
        <taxon>Mycobacteriales</taxon>
        <taxon>Nocardiaceae</taxon>
        <taxon>Nocardia</taxon>
    </lineage>
</organism>
<dbReference type="Proteomes" id="UP000602198">
    <property type="component" value="Unassembled WGS sequence"/>
</dbReference>
<evidence type="ECO:0000259" key="1">
    <source>
        <dbReference type="PROSITE" id="PS51186"/>
    </source>
</evidence>
<dbReference type="EMBL" id="JAERRJ010000011">
    <property type="protein sequence ID" value="MBL1078211.1"/>
    <property type="molecule type" value="Genomic_DNA"/>
</dbReference>
<keyword evidence="3" id="KW-1185">Reference proteome</keyword>
<reference evidence="2 3" key="1">
    <citation type="submission" date="2021-01" db="EMBL/GenBank/DDBJ databases">
        <title>WGS of actinomycetes isolated from Thailand.</title>
        <authorList>
            <person name="Thawai C."/>
        </authorList>
    </citation>
    <scope>NUCLEOTIDE SEQUENCE [LARGE SCALE GENOMIC DNA]</scope>
    <source>
        <strain evidence="2 3">LPG 2</strain>
    </source>
</reference>
<comment type="caution">
    <text evidence="2">The sequence shown here is derived from an EMBL/GenBank/DDBJ whole genome shotgun (WGS) entry which is preliminary data.</text>
</comment>
<name>A0ABS1MC46_9NOCA</name>
<proteinExistence type="predicted"/>
<dbReference type="Pfam" id="PF13444">
    <property type="entry name" value="Acetyltransf_5"/>
    <property type="match status" value="1"/>
</dbReference>
<dbReference type="Gene3D" id="3.40.630.30">
    <property type="match status" value="1"/>
</dbReference>
<protein>
    <submittedName>
        <fullName evidence="2">GNAT family N-acetyltransferase</fullName>
    </submittedName>
</protein>
<dbReference type="PROSITE" id="PS51186">
    <property type="entry name" value="GNAT"/>
    <property type="match status" value="1"/>
</dbReference>